<feature type="transmembrane region" description="Helical" evidence="12">
    <location>
        <begin position="46"/>
        <end position="69"/>
    </location>
</feature>
<dbReference type="InterPro" id="IPR017452">
    <property type="entry name" value="GPCR_Rhodpsn_7TM"/>
</dbReference>
<keyword evidence="2 12" id="KW-1003">Cell membrane</keyword>
<dbReference type="InterPro" id="IPR000725">
    <property type="entry name" value="Olfact_rcpt"/>
</dbReference>
<evidence type="ECO:0000256" key="4">
    <source>
        <dbReference type="ARBA" id="ARBA00022692"/>
    </source>
</evidence>
<feature type="transmembrane region" description="Helical" evidence="12">
    <location>
        <begin position="81"/>
        <end position="100"/>
    </location>
</feature>
<dbReference type="PROSITE" id="PS50262">
    <property type="entry name" value="G_PROTEIN_RECEP_F1_2"/>
    <property type="match status" value="1"/>
</dbReference>
<keyword evidence="6 12" id="KW-1133">Transmembrane helix</keyword>
<keyword evidence="14" id="KW-1185">Reference proteome</keyword>
<dbReference type="GeneID" id="102377153"/>
<dbReference type="GO" id="GO:0005886">
    <property type="term" value="C:plasma membrane"/>
    <property type="evidence" value="ECO:0007669"/>
    <property type="project" value="UniProtKB-SubCell"/>
</dbReference>
<evidence type="ECO:0000256" key="8">
    <source>
        <dbReference type="ARBA" id="ARBA00023136"/>
    </source>
</evidence>
<evidence type="ECO:0000256" key="2">
    <source>
        <dbReference type="ARBA" id="ARBA00022475"/>
    </source>
</evidence>
<dbReference type="InParanoid" id="A0A1U7ST82"/>
<dbReference type="eggNOG" id="ENOG502SI2C">
    <property type="taxonomic scope" value="Eukaryota"/>
</dbReference>
<evidence type="ECO:0000256" key="3">
    <source>
        <dbReference type="ARBA" id="ARBA00022606"/>
    </source>
</evidence>
<evidence type="ECO:0000256" key="7">
    <source>
        <dbReference type="ARBA" id="ARBA00023040"/>
    </source>
</evidence>
<evidence type="ECO:0000313" key="14">
    <source>
        <dbReference type="Proteomes" id="UP000189705"/>
    </source>
</evidence>
<evidence type="ECO:0000256" key="6">
    <source>
        <dbReference type="ARBA" id="ARBA00022989"/>
    </source>
</evidence>
<dbReference type="Pfam" id="PF13853">
    <property type="entry name" value="7tm_4"/>
    <property type="match status" value="1"/>
</dbReference>
<dbReference type="PANTHER" id="PTHR26453">
    <property type="entry name" value="OLFACTORY RECEPTOR"/>
    <property type="match status" value="1"/>
</dbReference>
<evidence type="ECO:0000256" key="11">
    <source>
        <dbReference type="RuleBase" id="RU000688"/>
    </source>
</evidence>
<keyword evidence="10 11" id="KW-0807">Transducer</keyword>
<sequence>MEALSATAELSVMHSKAAWQNLKEENQSTAEEFILLGVSDQPQLELLLFVLILISYMMTLLGNVTIIVVSRLDPHLHTPMYFFLSNLSFLDICYTTSVGPQMLVNFRSMRRSISWGSCVAQLYISLGLGSTECFLLAVMAFDRYAAVCRPLHYSTIMSQNLCLLMAAGSWFGGLVNSLAQTVLTMQLPRCGRNHIDHIFCEVPALLKLACTDTSFNEAELLSVSVIFLVVPVSLILISYGYIGAAVLRIRSAEGRRKAFSTCTSHLAVVSLFYGPGIYTYLQPPSKGQGKIVSLFYTMVTPMLNPLIYTLRNKEVHGALRRLLQRKPGLTSWD</sequence>
<gene>
    <name evidence="15" type="primary">LOC102377153</name>
</gene>
<evidence type="ECO:0000256" key="12">
    <source>
        <dbReference type="RuleBase" id="RU363047"/>
    </source>
</evidence>
<feature type="transmembrane region" description="Helical" evidence="12">
    <location>
        <begin position="120"/>
        <end position="141"/>
    </location>
</feature>
<feature type="transmembrane region" description="Helical" evidence="12">
    <location>
        <begin position="161"/>
        <end position="179"/>
    </location>
</feature>
<dbReference type="InterPro" id="IPR000276">
    <property type="entry name" value="GPCR_Rhodpsn"/>
</dbReference>
<evidence type="ECO:0000256" key="1">
    <source>
        <dbReference type="ARBA" id="ARBA00004651"/>
    </source>
</evidence>
<keyword evidence="8 12" id="KW-0472">Membrane</keyword>
<name>A0A1U7ST82_ALLSI</name>
<dbReference type="Proteomes" id="UP000189705">
    <property type="component" value="Unplaced"/>
</dbReference>
<dbReference type="OrthoDB" id="5950740at2759"/>
<evidence type="ECO:0000259" key="13">
    <source>
        <dbReference type="PROSITE" id="PS50262"/>
    </source>
</evidence>
<dbReference type="PRINTS" id="PR00245">
    <property type="entry name" value="OLFACTORYR"/>
</dbReference>
<keyword evidence="5 12" id="KW-0552">Olfaction</keyword>
<protein>
    <recommendedName>
        <fullName evidence="12">Olfactory receptor</fullName>
    </recommendedName>
</protein>
<evidence type="ECO:0000256" key="9">
    <source>
        <dbReference type="ARBA" id="ARBA00023170"/>
    </source>
</evidence>
<dbReference type="RefSeq" id="XP_006037561.1">
    <property type="nucleotide sequence ID" value="XM_006037499.1"/>
</dbReference>
<dbReference type="KEGG" id="asn:102377153"/>
<dbReference type="GO" id="GO:0004930">
    <property type="term" value="F:G protein-coupled receptor activity"/>
    <property type="evidence" value="ECO:0007669"/>
    <property type="project" value="UniProtKB-KW"/>
</dbReference>
<dbReference type="CDD" id="cd15947">
    <property type="entry name" value="7tmA_OR2B-like"/>
    <property type="match status" value="1"/>
</dbReference>
<dbReference type="Gene3D" id="1.20.1070.10">
    <property type="entry name" value="Rhodopsin 7-helix transmembrane proteins"/>
    <property type="match status" value="1"/>
</dbReference>
<evidence type="ECO:0000256" key="10">
    <source>
        <dbReference type="ARBA" id="ARBA00023224"/>
    </source>
</evidence>
<comment type="subcellular location">
    <subcellularLocation>
        <location evidence="1 12">Cell membrane</location>
        <topology evidence="1 12">Multi-pass membrane protein</topology>
    </subcellularLocation>
</comment>
<proteinExistence type="inferred from homology"/>
<feature type="domain" description="G-protein coupled receptors family 1 profile" evidence="13">
    <location>
        <begin position="62"/>
        <end position="308"/>
    </location>
</feature>
<keyword evidence="9 11" id="KW-0675">Receptor</keyword>
<dbReference type="PRINTS" id="PR00237">
    <property type="entry name" value="GPCRRHODOPSN"/>
</dbReference>
<organism evidence="14 15">
    <name type="scientific">Alligator sinensis</name>
    <name type="common">Chinese alligator</name>
    <dbReference type="NCBI Taxonomy" id="38654"/>
    <lineage>
        <taxon>Eukaryota</taxon>
        <taxon>Metazoa</taxon>
        <taxon>Chordata</taxon>
        <taxon>Craniata</taxon>
        <taxon>Vertebrata</taxon>
        <taxon>Euteleostomi</taxon>
        <taxon>Archelosauria</taxon>
        <taxon>Archosauria</taxon>
        <taxon>Crocodylia</taxon>
        <taxon>Alligatoridae</taxon>
        <taxon>Alligatorinae</taxon>
        <taxon>Alligator</taxon>
    </lineage>
</organism>
<comment type="similarity">
    <text evidence="11">Belongs to the G-protein coupled receptor 1 family.</text>
</comment>
<reference evidence="15" key="1">
    <citation type="submission" date="2025-08" db="UniProtKB">
        <authorList>
            <consortium name="RefSeq"/>
        </authorList>
    </citation>
    <scope>IDENTIFICATION</scope>
</reference>
<keyword evidence="4 11" id="KW-0812">Transmembrane</keyword>
<keyword evidence="3 12" id="KW-0716">Sensory transduction</keyword>
<dbReference type="FunFam" id="1.20.1070.10:FF:000005">
    <property type="entry name" value="Olfactory receptor"/>
    <property type="match status" value="1"/>
</dbReference>
<accession>A0A1U7ST82</accession>
<evidence type="ECO:0000313" key="15">
    <source>
        <dbReference type="RefSeq" id="XP_006037561.1"/>
    </source>
</evidence>
<feature type="transmembrane region" description="Helical" evidence="12">
    <location>
        <begin position="259"/>
        <end position="281"/>
    </location>
</feature>
<evidence type="ECO:0000256" key="5">
    <source>
        <dbReference type="ARBA" id="ARBA00022725"/>
    </source>
</evidence>
<keyword evidence="7 11" id="KW-0297">G-protein coupled receptor</keyword>
<dbReference type="PROSITE" id="PS00237">
    <property type="entry name" value="G_PROTEIN_RECEP_F1_1"/>
    <property type="match status" value="1"/>
</dbReference>
<dbReference type="GO" id="GO:0004984">
    <property type="term" value="F:olfactory receptor activity"/>
    <property type="evidence" value="ECO:0007669"/>
    <property type="project" value="InterPro"/>
</dbReference>
<feature type="transmembrane region" description="Helical" evidence="12">
    <location>
        <begin position="225"/>
        <end position="247"/>
    </location>
</feature>
<dbReference type="AlphaFoldDB" id="A0A1U7ST82"/>
<dbReference type="SUPFAM" id="SSF81321">
    <property type="entry name" value="Family A G protein-coupled receptor-like"/>
    <property type="match status" value="1"/>
</dbReference>
<feature type="transmembrane region" description="Helical" evidence="12">
    <location>
        <begin position="293"/>
        <end position="311"/>
    </location>
</feature>